<reference evidence="3" key="2">
    <citation type="journal article" date="2017" name="Nat. Plants">
        <title>The Aegilops tauschii genome reveals multiple impacts of transposons.</title>
        <authorList>
            <person name="Zhao G."/>
            <person name="Zou C."/>
            <person name="Li K."/>
            <person name="Wang K."/>
            <person name="Li T."/>
            <person name="Gao L."/>
            <person name="Zhang X."/>
            <person name="Wang H."/>
            <person name="Yang Z."/>
            <person name="Liu X."/>
            <person name="Jiang W."/>
            <person name="Mao L."/>
            <person name="Kong X."/>
            <person name="Jiao Y."/>
            <person name="Jia J."/>
        </authorList>
    </citation>
    <scope>NUCLEOTIDE SEQUENCE [LARGE SCALE GENOMIC DNA]</scope>
    <source>
        <strain evidence="3">cv. AL8/78</strain>
    </source>
</reference>
<dbReference type="Pfam" id="PF24948">
    <property type="entry name" value="Citrate_synth_N"/>
    <property type="match status" value="1"/>
</dbReference>
<dbReference type="Proteomes" id="UP000015105">
    <property type="component" value="Chromosome 4D"/>
</dbReference>
<keyword evidence="3" id="KW-1185">Reference proteome</keyword>
<evidence type="ECO:0000313" key="3">
    <source>
        <dbReference type="Proteomes" id="UP000015105"/>
    </source>
</evidence>
<reference evidence="3" key="1">
    <citation type="journal article" date="2014" name="Science">
        <title>Ancient hybridizations among the ancestral genomes of bread wheat.</title>
        <authorList>
            <consortium name="International Wheat Genome Sequencing Consortium,"/>
            <person name="Marcussen T."/>
            <person name="Sandve S.R."/>
            <person name="Heier L."/>
            <person name="Spannagl M."/>
            <person name="Pfeifer M."/>
            <person name="Jakobsen K.S."/>
            <person name="Wulff B.B."/>
            <person name="Steuernagel B."/>
            <person name="Mayer K.F."/>
            <person name="Olsen O.A."/>
        </authorList>
    </citation>
    <scope>NUCLEOTIDE SEQUENCE [LARGE SCALE GENOMIC DNA]</scope>
    <source>
        <strain evidence="3">cv. AL8/78</strain>
    </source>
</reference>
<evidence type="ECO:0000313" key="2">
    <source>
        <dbReference type="EnsemblPlants" id="AET4Gv20304500.10"/>
    </source>
</evidence>
<dbReference type="Gene3D" id="3.30.470.110">
    <property type="match status" value="1"/>
</dbReference>
<proteinExistence type="predicted"/>
<evidence type="ECO:0000259" key="1">
    <source>
        <dbReference type="Pfam" id="PF24948"/>
    </source>
</evidence>
<dbReference type="FunFam" id="3.30.470.110:FF:000002">
    <property type="entry name" value="ATP-citrate synthase alpha chain protein"/>
    <property type="match status" value="1"/>
</dbReference>
<protein>
    <recommendedName>
        <fullName evidence="1">ATP-citrate synthase ATP-grasp domain-containing protein</fullName>
    </recommendedName>
</protein>
<reference evidence="2" key="3">
    <citation type="journal article" date="2017" name="Nature">
        <title>Genome sequence of the progenitor of the wheat D genome Aegilops tauschii.</title>
        <authorList>
            <person name="Luo M.C."/>
            <person name="Gu Y.Q."/>
            <person name="Puiu D."/>
            <person name="Wang H."/>
            <person name="Twardziok S.O."/>
            <person name="Deal K.R."/>
            <person name="Huo N."/>
            <person name="Zhu T."/>
            <person name="Wang L."/>
            <person name="Wang Y."/>
            <person name="McGuire P.E."/>
            <person name="Liu S."/>
            <person name="Long H."/>
            <person name="Ramasamy R.K."/>
            <person name="Rodriguez J.C."/>
            <person name="Van S.L."/>
            <person name="Yuan L."/>
            <person name="Wang Z."/>
            <person name="Xia Z."/>
            <person name="Xiao L."/>
            <person name="Anderson O.D."/>
            <person name="Ouyang S."/>
            <person name="Liang Y."/>
            <person name="Zimin A.V."/>
            <person name="Pertea G."/>
            <person name="Qi P."/>
            <person name="Bennetzen J.L."/>
            <person name="Dai X."/>
            <person name="Dawson M.W."/>
            <person name="Muller H.G."/>
            <person name="Kugler K."/>
            <person name="Rivarola-Duarte L."/>
            <person name="Spannagl M."/>
            <person name="Mayer K.F.X."/>
            <person name="Lu F.H."/>
            <person name="Bevan M.W."/>
            <person name="Leroy P."/>
            <person name="Li P."/>
            <person name="You F.M."/>
            <person name="Sun Q."/>
            <person name="Liu Z."/>
            <person name="Lyons E."/>
            <person name="Wicker T."/>
            <person name="Salzberg S.L."/>
            <person name="Devos K.M."/>
            <person name="Dvorak J."/>
        </authorList>
    </citation>
    <scope>NUCLEOTIDE SEQUENCE [LARGE SCALE GENOMIC DNA]</scope>
    <source>
        <strain evidence="2">cv. AL8/78</strain>
    </source>
</reference>
<dbReference type="EnsemblPlants" id="AET4Gv20304500.10">
    <property type="protein sequence ID" value="AET4Gv20304500.10"/>
    <property type="gene ID" value="AET4Gv20304500"/>
</dbReference>
<dbReference type="Gramene" id="AET4Gv20304500.10">
    <property type="protein sequence ID" value="AET4Gv20304500.10"/>
    <property type="gene ID" value="AET4Gv20304500"/>
</dbReference>
<dbReference type="SUPFAM" id="SSF56059">
    <property type="entry name" value="Glutathione synthetase ATP-binding domain-like"/>
    <property type="match status" value="1"/>
</dbReference>
<feature type="domain" description="ATP-citrate synthase ATP-grasp" evidence="1">
    <location>
        <begin position="2"/>
        <end position="174"/>
    </location>
</feature>
<sequence>MARKKIREYDSKRLLKEHLKRLAGIDLHILSAQVTQSTDFAELVNQHPWLSTTKLVVKPDMLFGKRGKSGLVALNLDVAQVKEFVKERLGVEVEMGGCKAPITTFIVEPFVPHDQEYYLSVVSERLGSTISFSECGGIEIEENWDKVKTVFLPTEKPMTPDACAPLIATLPLERHAERLVISLKECLLSSKT</sequence>
<reference evidence="2" key="5">
    <citation type="journal article" date="2021" name="G3 (Bethesda)">
        <title>Aegilops tauschii genome assembly Aet v5.0 features greater sequence contiguity and improved annotation.</title>
        <authorList>
            <person name="Wang L."/>
            <person name="Zhu T."/>
            <person name="Rodriguez J.C."/>
            <person name="Deal K.R."/>
            <person name="Dubcovsky J."/>
            <person name="McGuire P.E."/>
            <person name="Lux T."/>
            <person name="Spannagl M."/>
            <person name="Mayer K.F.X."/>
            <person name="Baldrich P."/>
            <person name="Meyers B.C."/>
            <person name="Huo N."/>
            <person name="Gu Y.Q."/>
            <person name="Zhou H."/>
            <person name="Devos K.M."/>
            <person name="Bennetzen J.L."/>
            <person name="Unver T."/>
            <person name="Budak H."/>
            <person name="Gulick P.J."/>
            <person name="Galiba G."/>
            <person name="Kalapos B."/>
            <person name="Nelson D.R."/>
            <person name="Li P."/>
            <person name="You F.M."/>
            <person name="Luo M.C."/>
            <person name="Dvorak J."/>
        </authorList>
    </citation>
    <scope>NUCLEOTIDE SEQUENCE [LARGE SCALE GENOMIC DNA]</scope>
    <source>
        <strain evidence="2">cv. AL8/78</strain>
    </source>
</reference>
<accession>A0A453HTJ3</accession>
<name>A0A453HTJ3_AEGTS</name>
<dbReference type="InterPro" id="IPR056749">
    <property type="entry name" value="Citrate_synth_N"/>
</dbReference>
<organism evidence="2 3">
    <name type="scientific">Aegilops tauschii subsp. strangulata</name>
    <name type="common">Goatgrass</name>
    <dbReference type="NCBI Taxonomy" id="200361"/>
    <lineage>
        <taxon>Eukaryota</taxon>
        <taxon>Viridiplantae</taxon>
        <taxon>Streptophyta</taxon>
        <taxon>Embryophyta</taxon>
        <taxon>Tracheophyta</taxon>
        <taxon>Spermatophyta</taxon>
        <taxon>Magnoliopsida</taxon>
        <taxon>Liliopsida</taxon>
        <taxon>Poales</taxon>
        <taxon>Poaceae</taxon>
        <taxon>BOP clade</taxon>
        <taxon>Pooideae</taxon>
        <taxon>Triticodae</taxon>
        <taxon>Triticeae</taxon>
        <taxon>Triticinae</taxon>
        <taxon>Aegilops</taxon>
    </lineage>
</organism>
<reference evidence="2" key="4">
    <citation type="submission" date="2019-03" db="UniProtKB">
        <authorList>
            <consortium name="EnsemblPlants"/>
        </authorList>
    </citation>
    <scope>IDENTIFICATION</scope>
</reference>
<dbReference type="AlphaFoldDB" id="A0A453HTJ3"/>